<organism evidence="1 2">
    <name type="scientific">Paenibacillus macerans</name>
    <name type="common">Bacillus macerans</name>
    <dbReference type="NCBI Taxonomy" id="44252"/>
    <lineage>
        <taxon>Bacteria</taxon>
        <taxon>Bacillati</taxon>
        <taxon>Bacillota</taxon>
        <taxon>Bacilli</taxon>
        <taxon>Bacillales</taxon>
        <taxon>Paenibacillaceae</taxon>
        <taxon>Paenibacillus</taxon>
    </lineage>
</organism>
<evidence type="ECO:0000313" key="1">
    <source>
        <dbReference type="EMBL" id="KFN08295.1"/>
    </source>
</evidence>
<dbReference type="HOGENOM" id="CLU_1883695_0_0_9"/>
<protein>
    <submittedName>
        <fullName evidence="1">Uncharacterized protein</fullName>
    </submittedName>
</protein>
<name>A0A090ZDJ9_PAEMA</name>
<proteinExistence type="predicted"/>
<dbReference type="AlphaFoldDB" id="A0A090ZDJ9"/>
<accession>A0A090ZDJ9</accession>
<dbReference type="EMBL" id="JMQA01000029">
    <property type="protein sequence ID" value="KFN08295.1"/>
    <property type="molecule type" value="Genomic_DNA"/>
</dbReference>
<comment type="caution">
    <text evidence="1">The sequence shown here is derived from an EMBL/GenBank/DDBJ whole genome shotgun (WGS) entry which is preliminary data.</text>
</comment>
<keyword evidence="2" id="KW-1185">Reference proteome</keyword>
<reference evidence="1 2" key="1">
    <citation type="submission" date="2014-04" db="EMBL/GenBank/DDBJ databases">
        <authorList>
            <person name="Bishop-Lilly K.A."/>
            <person name="Broomall S.M."/>
            <person name="Chain P.S."/>
            <person name="Chertkov O."/>
            <person name="Coyne S.R."/>
            <person name="Daligault H.E."/>
            <person name="Davenport K.W."/>
            <person name="Erkkila T."/>
            <person name="Frey K.G."/>
            <person name="Gibbons H.S."/>
            <person name="Gu W."/>
            <person name="Jaissle J."/>
            <person name="Johnson S.L."/>
            <person name="Koroleva G.I."/>
            <person name="Ladner J.T."/>
            <person name="Lo C.-C."/>
            <person name="Minogue T.D."/>
            <person name="Munk C."/>
            <person name="Palacios G.F."/>
            <person name="Redden C.L."/>
            <person name="Rosenzweig C.N."/>
            <person name="Scholz M.B."/>
            <person name="Teshima H."/>
            <person name="Xu Y."/>
        </authorList>
    </citation>
    <scope>NUCLEOTIDE SEQUENCE [LARGE SCALE GENOMIC DNA]</scope>
    <source>
        <strain evidence="1 2">8244</strain>
    </source>
</reference>
<dbReference type="Proteomes" id="UP000029278">
    <property type="component" value="Unassembled WGS sequence"/>
</dbReference>
<sequence>MFAPRFGPAIPQIKGEPAYPSGTAGLPRGRKAFGLNAAISKIIQITDMTSGFSGNAQCIEQCSVIAVVVFPFIHHLNIKPLVFIISKPNLLHRHIPLSYRMQRLVATSRCLNMVLYITVHFGRKIGPSHETITCF</sequence>
<gene>
    <name evidence="1" type="ORF">DJ90_1634</name>
</gene>
<evidence type="ECO:0000313" key="2">
    <source>
        <dbReference type="Proteomes" id="UP000029278"/>
    </source>
</evidence>